<accession>A0A9X1RLU1</accession>
<gene>
    <name evidence="2" type="ORF">L6654_41255</name>
</gene>
<evidence type="ECO:0000313" key="2">
    <source>
        <dbReference type="EMBL" id="MCG2632994.1"/>
    </source>
</evidence>
<protein>
    <submittedName>
        <fullName evidence="2">Uncharacterized protein</fullName>
    </submittedName>
</protein>
<dbReference type="RefSeq" id="WP_237892124.1">
    <property type="nucleotide sequence ID" value="NZ_JAKLTY010000057.1"/>
</dbReference>
<dbReference type="EMBL" id="JAKLTY010000057">
    <property type="protein sequence ID" value="MCG2632994.1"/>
    <property type="molecule type" value="Genomic_DNA"/>
</dbReference>
<feature type="region of interest" description="Disordered" evidence="1">
    <location>
        <begin position="168"/>
        <end position="207"/>
    </location>
</feature>
<reference evidence="2" key="1">
    <citation type="submission" date="2022-01" db="EMBL/GenBank/DDBJ databases">
        <title>Genome sequnece data of strain Bradyrhizobium sp. nov.</title>
        <authorList>
            <person name="Zhang J."/>
        </authorList>
    </citation>
    <scope>NUCLEOTIDE SEQUENCE</scope>
    <source>
        <strain evidence="2">WYCCWR 13023</strain>
    </source>
</reference>
<evidence type="ECO:0000256" key="1">
    <source>
        <dbReference type="SAM" id="MobiDB-lite"/>
    </source>
</evidence>
<comment type="caution">
    <text evidence="2">The sequence shown here is derived from an EMBL/GenBank/DDBJ whole genome shotgun (WGS) entry which is preliminary data.</text>
</comment>
<proteinExistence type="predicted"/>
<evidence type="ECO:0000313" key="3">
    <source>
        <dbReference type="Proteomes" id="UP001139054"/>
    </source>
</evidence>
<dbReference type="AlphaFoldDB" id="A0A9X1RLU1"/>
<organism evidence="2 3">
    <name type="scientific">Bradyrhizobium zhengyangense</name>
    <dbReference type="NCBI Taxonomy" id="2911009"/>
    <lineage>
        <taxon>Bacteria</taxon>
        <taxon>Pseudomonadati</taxon>
        <taxon>Pseudomonadota</taxon>
        <taxon>Alphaproteobacteria</taxon>
        <taxon>Hyphomicrobiales</taxon>
        <taxon>Nitrobacteraceae</taxon>
        <taxon>Bradyrhizobium</taxon>
    </lineage>
</organism>
<feature type="compositionally biased region" description="Acidic residues" evidence="1">
    <location>
        <begin position="196"/>
        <end position="207"/>
    </location>
</feature>
<dbReference type="Proteomes" id="UP001139054">
    <property type="component" value="Unassembled WGS sequence"/>
</dbReference>
<name>A0A9X1RLU1_9BRAD</name>
<sequence length="207" mass="22690">MGALVLTKGSRHLISHFNTEFKGNRLKNLRSDPIEGTSTLIKDVFANGNVDLLWLTNNVQHPHSQRTRDHKCLLPDDNSTGQAHLEVRWLYFLTSGNTNVLTATNHQIIRQAISTVLHDTSYGHIEFDCIDCPTQTVFYADEYDNSGANPVKYMRIVLGTPPMDKLSGTNLSLDQQGGYTGSPPTLVFADGKSDGDGDESGDVVDGG</sequence>
<feature type="compositionally biased region" description="Polar residues" evidence="1">
    <location>
        <begin position="168"/>
        <end position="177"/>
    </location>
</feature>